<dbReference type="Gene3D" id="3.90.1150.10">
    <property type="entry name" value="Aspartate Aminotransferase, domain 1"/>
    <property type="match status" value="1"/>
</dbReference>
<evidence type="ECO:0000256" key="3">
    <source>
        <dbReference type="ARBA" id="ARBA00022898"/>
    </source>
</evidence>
<accession>A0ABT4JQ08</accession>
<keyword evidence="9" id="KW-1185">Reference proteome</keyword>
<dbReference type="Pfam" id="PF22580">
    <property type="entry name" value="KYNU_C"/>
    <property type="match status" value="1"/>
</dbReference>
<dbReference type="Gene3D" id="3.40.640.10">
    <property type="entry name" value="Type I PLP-dependent aspartate aminotransferase-like (Major domain)"/>
    <property type="match status" value="1"/>
</dbReference>
<evidence type="ECO:0000256" key="4">
    <source>
        <dbReference type="HAMAP-Rule" id="MF_01970"/>
    </source>
</evidence>
<dbReference type="PANTHER" id="PTHR14084">
    <property type="entry name" value="KYNURENINASE"/>
    <property type="match status" value="1"/>
</dbReference>
<protein>
    <recommendedName>
        <fullName evidence="4 5">Kynureninase</fullName>
        <ecNumber evidence="4 5">3.7.1.3</ecNumber>
    </recommendedName>
    <alternativeName>
        <fullName evidence="4">L-kynurenine hydrolase</fullName>
    </alternativeName>
</protein>
<dbReference type="EC" id="3.7.1.3" evidence="4 5"/>
<evidence type="ECO:0000256" key="7">
    <source>
        <dbReference type="RuleBase" id="RU004508"/>
    </source>
</evidence>
<gene>
    <name evidence="4 8" type="primary">kynU</name>
    <name evidence="8" type="ORF">O1D97_01875</name>
</gene>
<evidence type="ECO:0000256" key="6">
    <source>
        <dbReference type="PIRNR" id="PIRNR038800"/>
    </source>
</evidence>
<comment type="similarity">
    <text evidence="4 6">Belongs to the kynureninase family.</text>
</comment>
<keyword evidence="1 4" id="KW-0662">Pyridine nucleotide biosynthesis</keyword>
<feature type="binding site" evidence="4">
    <location>
        <position position="112"/>
    </location>
    <ligand>
        <name>pyridoxal 5'-phosphate</name>
        <dbReference type="ChEBI" id="CHEBI:597326"/>
    </ligand>
</feature>
<feature type="binding site" evidence="4">
    <location>
        <position position="210"/>
    </location>
    <ligand>
        <name>pyridoxal 5'-phosphate</name>
        <dbReference type="ChEBI" id="CHEBI:597326"/>
    </ligand>
</feature>
<comment type="similarity">
    <text evidence="7">Belongs to the DegT/DnrJ/EryC1 family.</text>
</comment>
<sequence>MSFNATSSSLPTHAELNEAYFVECDKQDPLTCFRDQFELADDLIYLNGNSLGVLPTAAKARMQEVIATEWGEGLIRSWNTYSWIDLPQRIGAKLAKIVGAKEHEVIVSDSTSVNLFKLAAAAIKLNPGRTKIVTEPGNFPTDLYILNGVKNFIGADIEIVTVPSNEITQHIDENTALVCLTHVHYKSGTMLNMNVITKAAHEKGALMMWDLSHSTGAVPVNLNQAQADLAVGCGYKYLNGGPGAPAFLYVAEKHIKSLQQPLTGWFGHANAFAMSDEYEAASGIEKTLCGTTPVIAASALEVGVDIMSQVDFVVLREKSLSLSEHFIKLMAPLCEQYGFELATPLDPNHRGSQVSYTHPEGYAIIQALIHQNIIGDFRAPNILRFGFAPLYVQFMDLWNTVNTLENIMRNETWNRPEFMKRSKVT</sequence>
<feature type="modified residue" description="N6-(pyridoxal phosphate)lysine" evidence="4">
    <location>
        <position position="236"/>
    </location>
</feature>
<dbReference type="EMBL" id="JAPUBN010000006">
    <property type="protein sequence ID" value="MCZ2720424.1"/>
    <property type="molecule type" value="Genomic_DNA"/>
</dbReference>
<dbReference type="Pfam" id="PF01041">
    <property type="entry name" value="DegT_DnrJ_EryC1"/>
    <property type="match status" value="1"/>
</dbReference>
<feature type="binding site" evidence="4">
    <location>
        <position position="235"/>
    </location>
    <ligand>
        <name>pyridoxal 5'-phosphate</name>
        <dbReference type="ChEBI" id="CHEBI:597326"/>
    </ligand>
</feature>
<comment type="cofactor">
    <cofactor evidence="4 6">
        <name>pyridoxal 5'-phosphate</name>
        <dbReference type="ChEBI" id="CHEBI:597326"/>
    </cofactor>
</comment>
<comment type="catalytic activity">
    <reaction evidence="4 6">
        <text>L-kynurenine + H2O = anthranilate + L-alanine + H(+)</text>
        <dbReference type="Rhea" id="RHEA:16813"/>
        <dbReference type="ChEBI" id="CHEBI:15377"/>
        <dbReference type="ChEBI" id="CHEBI:15378"/>
        <dbReference type="ChEBI" id="CHEBI:16567"/>
        <dbReference type="ChEBI" id="CHEBI:57959"/>
        <dbReference type="ChEBI" id="CHEBI:57972"/>
        <dbReference type="EC" id="3.7.1.3"/>
    </reaction>
</comment>
<comment type="caution">
    <text evidence="8">The sequence shown here is derived from an EMBL/GenBank/DDBJ whole genome shotgun (WGS) entry which is preliminary data.</text>
</comment>
<dbReference type="PANTHER" id="PTHR14084:SF0">
    <property type="entry name" value="KYNURENINASE"/>
    <property type="match status" value="1"/>
</dbReference>
<dbReference type="PIRSF" id="PIRSF038800">
    <property type="entry name" value="KYNU"/>
    <property type="match status" value="1"/>
</dbReference>
<dbReference type="RefSeq" id="WP_269122303.1">
    <property type="nucleotide sequence ID" value="NZ_JAPUBN010000006.1"/>
</dbReference>
<feature type="binding site" evidence="4">
    <location>
        <position position="265"/>
    </location>
    <ligand>
        <name>pyridoxal 5'-phosphate</name>
        <dbReference type="ChEBI" id="CHEBI:597326"/>
    </ligand>
</feature>
<dbReference type="InterPro" id="IPR015424">
    <property type="entry name" value="PyrdxlP-dep_Trfase"/>
</dbReference>
<proteinExistence type="inferred from homology"/>
<organism evidence="8 9">
    <name type="scientific">Marinomonas phaeophyticola</name>
    <dbReference type="NCBI Taxonomy" id="3004091"/>
    <lineage>
        <taxon>Bacteria</taxon>
        <taxon>Pseudomonadati</taxon>
        <taxon>Pseudomonadota</taxon>
        <taxon>Gammaproteobacteria</taxon>
        <taxon>Oceanospirillales</taxon>
        <taxon>Oceanospirillaceae</taxon>
        <taxon>Marinomonas</taxon>
    </lineage>
</organism>
<keyword evidence="2 4" id="KW-0378">Hydrolase</keyword>
<dbReference type="NCBIfam" id="TIGR01814">
    <property type="entry name" value="kynureninase"/>
    <property type="match status" value="1"/>
</dbReference>
<dbReference type="InterPro" id="IPR015421">
    <property type="entry name" value="PyrdxlP-dep_Trfase_major"/>
</dbReference>
<evidence type="ECO:0000256" key="5">
    <source>
        <dbReference type="NCBIfam" id="TIGR01814"/>
    </source>
</evidence>
<dbReference type="InterPro" id="IPR010111">
    <property type="entry name" value="Kynureninase"/>
</dbReference>
<evidence type="ECO:0000256" key="2">
    <source>
        <dbReference type="ARBA" id="ARBA00022801"/>
    </source>
</evidence>
<feature type="binding site" evidence="4">
    <location>
        <position position="111"/>
    </location>
    <ligand>
        <name>pyridoxal 5'-phosphate</name>
        <dbReference type="ChEBI" id="CHEBI:597326"/>
    </ligand>
</feature>
<dbReference type="InterPro" id="IPR015422">
    <property type="entry name" value="PyrdxlP-dep_Trfase_small"/>
</dbReference>
<dbReference type="GO" id="GO:0030429">
    <property type="term" value="F:kynureninase activity"/>
    <property type="evidence" value="ECO:0007669"/>
    <property type="project" value="UniProtKB-EC"/>
</dbReference>
<evidence type="ECO:0000313" key="8">
    <source>
        <dbReference type="EMBL" id="MCZ2720424.1"/>
    </source>
</evidence>
<comment type="pathway">
    <text evidence="4 6">Cofactor biosynthesis; NAD(+) biosynthesis; quinolinate from L-kynurenine: step 2/3.</text>
</comment>
<keyword evidence="3 4" id="KW-0663">Pyridoxal phosphate</keyword>
<evidence type="ECO:0000313" key="9">
    <source>
        <dbReference type="Proteomes" id="UP001149719"/>
    </source>
</evidence>
<reference evidence="8" key="1">
    <citation type="submission" date="2022-12" db="EMBL/GenBank/DDBJ databases">
        <title>Marinomonas 15G1-11 sp. nov, isolated from marine algae.</title>
        <authorList>
            <person name="Butt M."/>
            <person name="Choi D.G."/>
            <person name="Kim J.M."/>
            <person name="Lee J.K."/>
            <person name="Baek J.H."/>
            <person name="Jeon C.O."/>
        </authorList>
    </citation>
    <scope>NUCLEOTIDE SEQUENCE</scope>
    <source>
        <strain evidence="8">15G1-11</strain>
    </source>
</reference>
<name>A0ABT4JQ08_9GAMM</name>
<feature type="binding site" evidence="4">
    <location>
        <position position="181"/>
    </location>
    <ligand>
        <name>pyridoxal 5'-phosphate</name>
        <dbReference type="ChEBI" id="CHEBI:597326"/>
    </ligand>
</feature>
<dbReference type="Proteomes" id="UP001149719">
    <property type="component" value="Unassembled WGS sequence"/>
</dbReference>
<comment type="subunit">
    <text evidence="4 6">Homodimer.</text>
</comment>
<feature type="binding site" evidence="4">
    <location>
        <position position="291"/>
    </location>
    <ligand>
        <name>pyridoxal 5'-phosphate</name>
        <dbReference type="ChEBI" id="CHEBI:597326"/>
    </ligand>
</feature>
<dbReference type="SUPFAM" id="SSF53383">
    <property type="entry name" value="PLP-dependent transferases"/>
    <property type="match status" value="1"/>
</dbReference>
<dbReference type="HAMAP" id="MF_01970">
    <property type="entry name" value="Kynureninase"/>
    <property type="match status" value="1"/>
</dbReference>
<evidence type="ECO:0000256" key="1">
    <source>
        <dbReference type="ARBA" id="ARBA00022642"/>
    </source>
</evidence>
<comment type="pathway">
    <text evidence="4 6">Amino-acid degradation; L-kynurenine degradation; L-alanine and anthranilate from L-kynurenine: step 1/1.</text>
</comment>
<feature type="binding site" evidence="4">
    <location>
        <position position="213"/>
    </location>
    <ligand>
        <name>pyridoxal 5'-phosphate</name>
        <dbReference type="ChEBI" id="CHEBI:597326"/>
    </ligand>
</feature>
<comment type="catalytic activity">
    <reaction evidence="6">
        <text>3-hydroxy-L-kynurenine + H2O = 3-hydroxyanthranilate + L-alanine + H(+)</text>
        <dbReference type="Rhea" id="RHEA:25143"/>
        <dbReference type="ChEBI" id="CHEBI:15377"/>
        <dbReference type="ChEBI" id="CHEBI:15378"/>
        <dbReference type="ChEBI" id="CHEBI:36559"/>
        <dbReference type="ChEBI" id="CHEBI:57972"/>
        <dbReference type="ChEBI" id="CHEBI:58125"/>
        <dbReference type="EC" id="3.7.1.3"/>
    </reaction>
</comment>
<feature type="binding site" evidence="4">
    <location>
        <begin position="139"/>
        <end position="142"/>
    </location>
    <ligand>
        <name>pyridoxal 5'-phosphate</name>
        <dbReference type="ChEBI" id="CHEBI:597326"/>
    </ligand>
</feature>
<comment type="function">
    <text evidence="4 6">Catalyzes the cleavage of L-kynurenine (L-Kyn) and L-3-hydroxykynurenine (L-3OHKyn) into anthranilic acid (AA) and 3-hydroxyanthranilic acid (3-OHAA), respectively.</text>
</comment>
<dbReference type="InterPro" id="IPR000653">
    <property type="entry name" value="DegT/StrS_aminotransferase"/>
</dbReference>